<evidence type="ECO:0008006" key="7">
    <source>
        <dbReference type="Google" id="ProtNLM"/>
    </source>
</evidence>
<feature type="compositionally biased region" description="Basic and acidic residues" evidence="1">
    <location>
        <begin position="365"/>
        <end position="384"/>
    </location>
</feature>
<feature type="region of interest" description="Disordered" evidence="1">
    <location>
        <begin position="876"/>
        <end position="1020"/>
    </location>
</feature>
<dbReference type="PROSITE" id="PS50090">
    <property type="entry name" value="MYB_LIKE"/>
    <property type="match status" value="1"/>
</dbReference>
<feature type="compositionally biased region" description="Acidic residues" evidence="1">
    <location>
        <begin position="498"/>
        <end position="509"/>
    </location>
</feature>
<dbReference type="Gene3D" id="1.20.58.1880">
    <property type="match status" value="2"/>
</dbReference>
<dbReference type="OrthoDB" id="10258692at2759"/>
<feature type="compositionally biased region" description="Basic and acidic residues" evidence="1">
    <location>
        <begin position="436"/>
        <end position="449"/>
    </location>
</feature>
<feature type="domain" description="SANT" evidence="3">
    <location>
        <begin position="1197"/>
        <end position="1246"/>
    </location>
</feature>
<dbReference type="EMBL" id="JAANIT010000128">
    <property type="protein sequence ID" value="KAG1551726.1"/>
    <property type="molecule type" value="Genomic_DNA"/>
</dbReference>
<dbReference type="InterPro" id="IPR017930">
    <property type="entry name" value="Myb_dom"/>
</dbReference>
<comment type="caution">
    <text evidence="5">The sequence shown here is derived from an EMBL/GenBank/DDBJ whole genome shotgun (WGS) entry which is preliminary data.</text>
</comment>
<dbReference type="CDD" id="cd00167">
    <property type="entry name" value="SANT"/>
    <property type="match status" value="3"/>
</dbReference>
<feature type="compositionally biased region" description="Basic and acidic residues" evidence="1">
    <location>
        <begin position="198"/>
        <end position="210"/>
    </location>
</feature>
<feature type="compositionally biased region" description="Basic and acidic residues" evidence="1">
    <location>
        <begin position="107"/>
        <end position="116"/>
    </location>
</feature>
<feature type="compositionally biased region" description="Basic and acidic residues" evidence="1">
    <location>
        <begin position="510"/>
        <end position="521"/>
    </location>
</feature>
<feature type="region of interest" description="Disordered" evidence="1">
    <location>
        <begin position="1067"/>
        <end position="1087"/>
    </location>
</feature>
<feature type="compositionally biased region" description="Low complexity" evidence="1">
    <location>
        <begin position="1"/>
        <end position="11"/>
    </location>
</feature>
<name>A0A9P6YMM1_RHIOR</name>
<dbReference type="SMART" id="SM00717">
    <property type="entry name" value="SANT"/>
    <property type="match status" value="3"/>
</dbReference>
<feature type="region of interest" description="Disordered" evidence="1">
    <location>
        <begin position="674"/>
        <end position="695"/>
    </location>
</feature>
<proteinExistence type="predicted"/>
<feature type="region of interest" description="Disordered" evidence="1">
    <location>
        <begin position="486"/>
        <end position="521"/>
    </location>
</feature>
<dbReference type="InterPro" id="IPR017884">
    <property type="entry name" value="SANT_dom"/>
</dbReference>
<dbReference type="PROSITE" id="PS51293">
    <property type="entry name" value="SANT"/>
    <property type="match status" value="3"/>
</dbReference>
<feature type="compositionally biased region" description="Basic and acidic residues" evidence="1">
    <location>
        <begin position="145"/>
        <end position="167"/>
    </location>
</feature>
<feature type="region of interest" description="Disordered" evidence="1">
    <location>
        <begin position="1131"/>
        <end position="1167"/>
    </location>
</feature>
<dbReference type="Gene3D" id="1.10.10.60">
    <property type="entry name" value="Homeodomain-like"/>
    <property type="match status" value="1"/>
</dbReference>
<feature type="domain" description="SANT" evidence="3">
    <location>
        <begin position="1017"/>
        <end position="1068"/>
    </location>
</feature>
<accession>A0A9P6YMM1</accession>
<feature type="domain" description="SANT" evidence="3">
    <location>
        <begin position="801"/>
        <end position="852"/>
    </location>
</feature>
<dbReference type="SUPFAM" id="SSF46689">
    <property type="entry name" value="Homeodomain-like"/>
    <property type="match status" value="3"/>
</dbReference>
<dbReference type="InterPro" id="IPR009057">
    <property type="entry name" value="Homeodomain-like_sf"/>
</dbReference>
<dbReference type="PANTHER" id="PTHR13992:SF39">
    <property type="entry name" value="SMRTER, ISOFORM G"/>
    <property type="match status" value="1"/>
</dbReference>
<feature type="region of interest" description="Disordered" evidence="1">
    <location>
        <begin position="1"/>
        <end position="458"/>
    </location>
</feature>
<feature type="domain" description="Myb-like" evidence="2">
    <location>
        <begin position="1021"/>
        <end position="1064"/>
    </location>
</feature>
<evidence type="ECO:0000259" key="2">
    <source>
        <dbReference type="PROSITE" id="PS50090"/>
    </source>
</evidence>
<dbReference type="GO" id="GO:0034967">
    <property type="term" value="C:Set3 complex"/>
    <property type="evidence" value="ECO:0007669"/>
    <property type="project" value="TreeGrafter"/>
</dbReference>
<feature type="compositionally biased region" description="Basic and acidic residues" evidence="1">
    <location>
        <begin position="240"/>
        <end position="256"/>
    </location>
</feature>
<feature type="region of interest" description="Disordered" evidence="1">
    <location>
        <begin position="1321"/>
        <end position="1378"/>
    </location>
</feature>
<gene>
    <name evidence="5" type="ORF">G6F51_001665</name>
</gene>
<reference evidence="5" key="1">
    <citation type="journal article" date="2020" name="Microb. Genom.">
        <title>Genetic diversity of clinical and environmental Mucorales isolates obtained from an investigation of mucormycosis cases among solid organ transplant recipients.</title>
        <authorList>
            <person name="Nguyen M.H."/>
            <person name="Kaul D."/>
            <person name="Muto C."/>
            <person name="Cheng S.J."/>
            <person name="Richter R.A."/>
            <person name="Bruno V.M."/>
            <person name="Liu G."/>
            <person name="Beyhan S."/>
            <person name="Sundermann A.J."/>
            <person name="Mounaud S."/>
            <person name="Pasculle A.W."/>
            <person name="Nierman W.C."/>
            <person name="Driscoll E."/>
            <person name="Cumbie R."/>
            <person name="Clancy C.J."/>
            <person name="Dupont C.L."/>
        </authorList>
    </citation>
    <scope>NUCLEOTIDE SEQUENCE</scope>
    <source>
        <strain evidence="5">GL16</strain>
    </source>
</reference>
<feature type="compositionally biased region" description="Polar residues" evidence="1">
    <location>
        <begin position="1366"/>
        <end position="1378"/>
    </location>
</feature>
<feature type="compositionally biased region" description="Basic and acidic residues" evidence="1">
    <location>
        <begin position="407"/>
        <end position="417"/>
    </location>
</feature>
<dbReference type="InterPro" id="IPR001005">
    <property type="entry name" value="SANT/Myb"/>
</dbReference>
<dbReference type="GO" id="GO:0006357">
    <property type="term" value="P:regulation of transcription by RNA polymerase II"/>
    <property type="evidence" value="ECO:0007669"/>
    <property type="project" value="TreeGrafter"/>
</dbReference>
<evidence type="ECO:0000259" key="3">
    <source>
        <dbReference type="PROSITE" id="PS51293"/>
    </source>
</evidence>
<feature type="compositionally biased region" description="Low complexity" evidence="1">
    <location>
        <begin position="19"/>
        <end position="47"/>
    </location>
</feature>
<feature type="compositionally biased region" description="Low complexity" evidence="1">
    <location>
        <begin position="964"/>
        <end position="975"/>
    </location>
</feature>
<dbReference type="PANTHER" id="PTHR13992">
    <property type="entry name" value="NUCLEAR RECEPTOR CO-REPRESSOR RELATED NCOR"/>
    <property type="match status" value="1"/>
</dbReference>
<feature type="domain" description="HTH myb-type" evidence="4">
    <location>
        <begin position="1021"/>
        <end position="1068"/>
    </location>
</feature>
<organism evidence="5 6">
    <name type="scientific">Rhizopus oryzae</name>
    <name type="common">Mucormycosis agent</name>
    <name type="synonym">Rhizopus arrhizus var. delemar</name>
    <dbReference type="NCBI Taxonomy" id="64495"/>
    <lineage>
        <taxon>Eukaryota</taxon>
        <taxon>Fungi</taxon>
        <taxon>Fungi incertae sedis</taxon>
        <taxon>Mucoromycota</taxon>
        <taxon>Mucoromycotina</taxon>
        <taxon>Mucoromycetes</taxon>
        <taxon>Mucorales</taxon>
        <taxon>Mucorineae</taxon>
        <taxon>Rhizopodaceae</taxon>
        <taxon>Rhizopus</taxon>
    </lineage>
</organism>
<feature type="compositionally biased region" description="Low complexity" evidence="1">
    <location>
        <begin position="271"/>
        <end position="364"/>
    </location>
</feature>
<dbReference type="PROSITE" id="PS51294">
    <property type="entry name" value="HTH_MYB"/>
    <property type="match status" value="1"/>
</dbReference>
<evidence type="ECO:0000313" key="5">
    <source>
        <dbReference type="EMBL" id="KAG1551726.1"/>
    </source>
</evidence>
<dbReference type="InterPro" id="IPR051571">
    <property type="entry name" value="N-CoR_corepressor"/>
</dbReference>
<feature type="compositionally biased region" description="Basic and acidic residues" evidence="1">
    <location>
        <begin position="486"/>
        <end position="497"/>
    </location>
</feature>
<dbReference type="Pfam" id="PF00249">
    <property type="entry name" value="Myb_DNA-binding"/>
    <property type="match status" value="2"/>
</dbReference>
<sequence length="1378" mass="159879">MSVAGSTSSHGTHSRSPSRSRSPPPYSDGRYSSSRYRYDYNYRSGRSMSAALDDYRDLRDRERDRERMMRDDRYLPPRRERYAPYYRDDLHYPPPPHSYSKMAPGSLRRDEPKDKISSSSSSALKDIKDDKPIPSTSSEPYGRYVDWRERRYRDEERRRDYDRRYMRYDAPAYGPPPFSGEPYRSDRDLPPSPGIPYYERDRLDDRDYYRRPPPSDYDRYRPNSSSSARGIAGRPSWRPQPDDRRMMDRERDREKPYNNFNSRMNDPVKPQQPLIQQQSQPQLQQQQQQQPQQQPQQPQAQAQTQQPQPQTQTQTQLQKQQQAPPQQQPQLQMQAQALTQTQPNTELQQQPSIQPIPQSAPQQSIKKEQKILMSEEVKTQDTEMKTTTPEQIMTEIKSESAQAAETMPKKEPVKLEEQQQQLQQTEVFPESSIKQDTPEKVVVKEEGQERPVSPARLEMTQEQIVERIDHIENEISRYEEMLEAATKREEEENKMNEEPEMADDEDEEYEAVRKAQHEEARKQALQAMDEDTANTTNPMELTDSPVMRKRPQLLINQLRGTDESDERLCEQILQDNRKVAKENSKMIGGWQNKEENMDDWSEEEKWSKPLYNSIEEYTCYQNNINEFEKLRVKISNALHIQDIALKKKERYLKNEFKLLYGQWKEKNLALDRIRNHEQKGSDKYHRGSNRRRDEPQSEEYIDNVIFVAGAPDALRFKNDGTSTPYANNGLYTSDAARSEAELLEIIQSLETAEMRNPESRAKKTTATIPPMILDVRERMRTFDDRSGLVEDPLSYYHTGPDTGDIWNQQEVTTFMESYMMYPKQFERISRAIGTKTAPQCVLFYYRKKKKIDFKALMKKGRRGKANKHRDRIAAAIRAVTGESGSTTRKAKSKGSALMADIGEAQNSRKAKEKDAERKNRELRELEQANTYWGTVAERKKSKRPTSSASDDPEMMLQETKRRPQPQQQQYQQQQQQRRKGRSPRESMQLADLIYPNDVSRRTMEGSGEEEDEKVYSGGSTKWTDREKETVIEAFKQYGRNFSRVSSLLPSKTEEQVRNFYHNFKRKNGPNVFNEENNNVRDDTANSFSGRTDLKAEEEDAAAALVGMFQMGANREDVARSRTPSSYEDIALGTSTPPPQLPPGGGIVGAQRRRRVRTTSGRTENNMVDDDWTDGDYVTKSGNRKLGRTASLTDKRSSYSSYWSVSERNDFLKYLEMYGRDWEKLANAMKSKTVIQVRNFYANNEDKMQLKEIVDRFHSRQRGSSTIVSPSFEKHNNAHHFQTLQTYSYSSPIHSAASTPISQPSTSSHAYPMGPSMGYFPPENRAAHAAYSETARVPSQQQQKEPEPMSSAVTKVADLLNNEDPAETNQNSWETWFGS</sequence>
<dbReference type="Proteomes" id="UP000717996">
    <property type="component" value="Unassembled WGS sequence"/>
</dbReference>
<feature type="compositionally biased region" description="Basic and acidic residues" evidence="1">
    <location>
        <begin position="53"/>
        <end position="91"/>
    </location>
</feature>
<evidence type="ECO:0000256" key="1">
    <source>
        <dbReference type="SAM" id="MobiDB-lite"/>
    </source>
</evidence>
<evidence type="ECO:0000259" key="4">
    <source>
        <dbReference type="PROSITE" id="PS51294"/>
    </source>
</evidence>
<evidence type="ECO:0000313" key="6">
    <source>
        <dbReference type="Proteomes" id="UP000717996"/>
    </source>
</evidence>
<feature type="compositionally biased region" description="Basic and acidic residues" evidence="1">
    <location>
        <begin position="909"/>
        <end position="926"/>
    </location>
</feature>
<protein>
    <recommendedName>
        <fullName evidence="7">SANT domain-containing protein</fullName>
    </recommendedName>
</protein>